<dbReference type="EMBL" id="CAJVPW010005291">
    <property type="protein sequence ID" value="CAG8552770.1"/>
    <property type="molecule type" value="Genomic_DNA"/>
</dbReference>
<organism evidence="1 2">
    <name type="scientific">Cetraspora pellucida</name>
    <dbReference type="NCBI Taxonomy" id="1433469"/>
    <lineage>
        <taxon>Eukaryota</taxon>
        <taxon>Fungi</taxon>
        <taxon>Fungi incertae sedis</taxon>
        <taxon>Mucoromycota</taxon>
        <taxon>Glomeromycotina</taxon>
        <taxon>Glomeromycetes</taxon>
        <taxon>Diversisporales</taxon>
        <taxon>Gigasporaceae</taxon>
        <taxon>Cetraspora</taxon>
    </lineage>
</organism>
<name>A0ACA9LV03_9GLOM</name>
<feature type="non-terminal residue" evidence="1">
    <location>
        <position position="1"/>
    </location>
</feature>
<keyword evidence="2" id="KW-1185">Reference proteome</keyword>
<accession>A0ACA9LV03</accession>
<gene>
    <name evidence="1" type="ORF">SPELUC_LOCUS5277</name>
</gene>
<reference evidence="1" key="1">
    <citation type="submission" date="2021-06" db="EMBL/GenBank/DDBJ databases">
        <authorList>
            <person name="Kallberg Y."/>
            <person name="Tangrot J."/>
            <person name="Rosling A."/>
        </authorList>
    </citation>
    <scope>NUCLEOTIDE SEQUENCE</scope>
    <source>
        <strain evidence="1">28 12/20/2015</strain>
    </source>
</reference>
<evidence type="ECO:0000313" key="1">
    <source>
        <dbReference type="EMBL" id="CAG8552770.1"/>
    </source>
</evidence>
<proteinExistence type="predicted"/>
<comment type="caution">
    <text evidence="1">The sequence shown here is derived from an EMBL/GenBank/DDBJ whole genome shotgun (WGS) entry which is preliminary data.</text>
</comment>
<dbReference type="Proteomes" id="UP000789366">
    <property type="component" value="Unassembled WGS sequence"/>
</dbReference>
<sequence length="84" mass="9588">ISKFVYNSLISLKNTNDFYEDDNTKLVISFDVELSSFISIILDKDDKENFDNNEKLYLEAAHYTAKSIKEGKAPSQASESRDSQ</sequence>
<evidence type="ECO:0000313" key="2">
    <source>
        <dbReference type="Proteomes" id="UP000789366"/>
    </source>
</evidence>
<protein>
    <submittedName>
        <fullName evidence="1">6596_t:CDS:1</fullName>
    </submittedName>
</protein>